<organism evidence="4 5">
    <name type="scientific">Lutibacter holmesii</name>
    <dbReference type="NCBI Taxonomy" id="1137985"/>
    <lineage>
        <taxon>Bacteria</taxon>
        <taxon>Pseudomonadati</taxon>
        <taxon>Bacteroidota</taxon>
        <taxon>Flavobacteriia</taxon>
        <taxon>Flavobacteriales</taxon>
        <taxon>Flavobacteriaceae</taxon>
        <taxon>Lutibacter</taxon>
    </lineage>
</organism>
<feature type="domain" description="Thioredoxin" evidence="3">
    <location>
        <begin position="9"/>
        <end position="155"/>
    </location>
</feature>
<protein>
    <submittedName>
        <fullName evidence="4">Thioredoxin family protein</fullName>
    </submittedName>
</protein>
<dbReference type="InterPro" id="IPR013766">
    <property type="entry name" value="Thioredoxin_domain"/>
</dbReference>
<sequence>MKKIVLSCLFIVSSIVFVNAQDSVKLKHSVNWEKSFSKAEKLAKKKNKNLLIFFTGSDWCGPCKMLVEDFFETEQFKNIAEQDFILYEADNPRNKDLVSETQRADNLKLGSKYKVSSYPTIVVVNSKGKEIGRKKSYNFMRDPSYHFSFLEEIVKK</sequence>
<evidence type="ECO:0000256" key="2">
    <source>
        <dbReference type="SAM" id="SignalP"/>
    </source>
</evidence>
<dbReference type="RefSeq" id="WP_386809830.1">
    <property type="nucleotide sequence ID" value="NZ_JBHTMV010000006.1"/>
</dbReference>
<comment type="caution">
    <text evidence="4">The sequence shown here is derived from an EMBL/GenBank/DDBJ whole genome shotgun (WGS) entry which is preliminary data.</text>
</comment>
<evidence type="ECO:0000313" key="4">
    <source>
        <dbReference type="EMBL" id="MFD1294563.1"/>
    </source>
</evidence>
<dbReference type="InterPro" id="IPR036249">
    <property type="entry name" value="Thioredoxin-like_sf"/>
</dbReference>
<evidence type="ECO:0000256" key="1">
    <source>
        <dbReference type="ARBA" id="ARBA00022729"/>
    </source>
</evidence>
<evidence type="ECO:0000313" key="5">
    <source>
        <dbReference type="Proteomes" id="UP001597241"/>
    </source>
</evidence>
<keyword evidence="1 2" id="KW-0732">Signal</keyword>
<name>A0ABW3WSD7_9FLAO</name>
<dbReference type="Proteomes" id="UP001597241">
    <property type="component" value="Unassembled WGS sequence"/>
</dbReference>
<dbReference type="Gene3D" id="3.40.30.10">
    <property type="entry name" value="Glutaredoxin"/>
    <property type="match status" value="1"/>
</dbReference>
<accession>A0ABW3WSD7</accession>
<dbReference type="EMBL" id="JBHTMV010000006">
    <property type="protein sequence ID" value="MFD1294563.1"/>
    <property type="molecule type" value="Genomic_DNA"/>
</dbReference>
<proteinExistence type="predicted"/>
<gene>
    <name evidence="4" type="ORF">ACFQ5N_12030</name>
</gene>
<feature type="chain" id="PRO_5047108692" evidence="2">
    <location>
        <begin position="21"/>
        <end position="156"/>
    </location>
</feature>
<evidence type="ECO:0000259" key="3">
    <source>
        <dbReference type="PROSITE" id="PS51352"/>
    </source>
</evidence>
<dbReference type="Pfam" id="PF13899">
    <property type="entry name" value="Thioredoxin_7"/>
    <property type="match status" value="1"/>
</dbReference>
<dbReference type="PROSITE" id="PS51352">
    <property type="entry name" value="THIOREDOXIN_2"/>
    <property type="match status" value="1"/>
</dbReference>
<feature type="signal peptide" evidence="2">
    <location>
        <begin position="1"/>
        <end position="20"/>
    </location>
</feature>
<dbReference type="PANTHER" id="PTHR15337">
    <property type="entry name" value="ANTERIOR GRADIENT PROTEIN-RELATED"/>
    <property type="match status" value="1"/>
</dbReference>
<keyword evidence="5" id="KW-1185">Reference proteome</keyword>
<dbReference type="SUPFAM" id="SSF52833">
    <property type="entry name" value="Thioredoxin-like"/>
    <property type="match status" value="1"/>
</dbReference>
<dbReference type="InterPro" id="IPR051099">
    <property type="entry name" value="AGR/TXD"/>
</dbReference>
<reference evidence="5" key="1">
    <citation type="journal article" date="2019" name="Int. J. Syst. Evol. Microbiol.">
        <title>The Global Catalogue of Microorganisms (GCM) 10K type strain sequencing project: providing services to taxonomists for standard genome sequencing and annotation.</title>
        <authorList>
            <consortium name="The Broad Institute Genomics Platform"/>
            <consortium name="The Broad Institute Genome Sequencing Center for Infectious Disease"/>
            <person name="Wu L."/>
            <person name="Ma J."/>
        </authorList>
    </citation>
    <scope>NUCLEOTIDE SEQUENCE [LARGE SCALE GENOMIC DNA]</scope>
    <source>
        <strain evidence="5">CCUG 62221</strain>
    </source>
</reference>
<dbReference type="PANTHER" id="PTHR15337:SF11">
    <property type="entry name" value="THIOREDOXIN DOMAIN-CONTAINING PROTEIN"/>
    <property type="match status" value="1"/>
</dbReference>